<evidence type="ECO:0000313" key="2">
    <source>
        <dbReference type="EMBL" id="KIK31714.1"/>
    </source>
</evidence>
<reference evidence="2 3" key="1">
    <citation type="submission" date="2014-04" db="EMBL/GenBank/DDBJ databases">
        <authorList>
            <consortium name="DOE Joint Genome Institute"/>
            <person name="Kuo A."/>
            <person name="Ruytinx J."/>
            <person name="Rineau F."/>
            <person name="Colpaert J."/>
            <person name="Kohler A."/>
            <person name="Nagy L.G."/>
            <person name="Floudas D."/>
            <person name="Copeland A."/>
            <person name="Barry K.W."/>
            <person name="Cichocki N."/>
            <person name="Veneault-Fourrey C."/>
            <person name="LaButti K."/>
            <person name="Lindquist E.A."/>
            <person name="Lipzen A."/>
            <person name="Lundell T."/>
            <person name="Morin E."/>
            <person name="Murat C."/>
            <person name="Sun H."/>
            <person name="Tunlid A."/>
            <person name="Henrissat B."/>
            <person name="Grigoriev I.V."/>
            <person name="Hibbett D.S."/>
            <person name="Martin F."/>
            <person name="Nordberg H.P."/>
            <person name="Cantor M.N."/>
            <person name="Hua S.X."/>
        </authorList>
    </citation>
    <scope>NUCLEOTIDE SEQUENCE [LARGE SCALE GENOMIC DNA]</scope>
    <source>
        <strain evidence="2 3">UH-Slu-Lm8-n1</strain>
    </source>
</reference>
<evidence type="ECO:0000313" key="3">
    <source>
        <dbReference type="Proteomes" id="UP000054485"/>
    </source>
</evidence>
<feature type="region of interest" description="Disordered" evidence="1">
    <location>
        <begin position="143"/>
        <end position="170"/>
    </location>
</feature>
<proteinExistence type="predicted"/>
<dbReference type="EMBL" id="KN836718">
    <property type="protein sequence ID" value="KIK31714.1"/>
    <property type="molecule type" value="Genomic_DNA"/>
</dbReference>
<gene>
    <name evidence="2" type="ORF">CY34DRAFT_19642</name>
</gene>
<dbReference type="AlphaFoldDB" id="A0A0D0A0K5"/>
<dbReference type="Proteomes" id="UP000054485">
    <property type="component" value="Unassembled WGS sequence"/>
</dbReference>
<keyword evidence="3" id="KW-1185">Reference proteome</keyword>
<dbReference type="OrthoDB" id="2736611at2759"/>
<accession>A0A0D0A0K5</accession>
<reference evidence="3" key="2">
    <citation type="submission" date="2015-01" db="EMBL/GenBank/DDBJ databases">
        <title>Evolutionary Origins and Diversification of the Mycorrhizal Mutualists.</title>
        <authorList>
            <consortium name="DOE Joint Genome Institute"/>
            <consortium name="Mycorrhizal Genomics Consortium"/>
            <person name="Kohler A."/>
            <person name="Kuo A."/>
            <person name="Nagy L.G."/>
            <person name="Floudas D."/>
            <person name="Copeland A."/>
            <person name="Barry K.W."/>
            <person name="Cichocki N."/>
            <person name="Veneault-Fourrey C."/>
            <person name="LaButti K."/>
            <person name="Lindquist E.A."/>
            <person name="Lipzen A."/>
            <person name="Lundell T."/>
            <person name="Morin E."/>
            <person name="Murat C."/>
            <person name="Riley R."/>
            <person name="Ohm R."/>
            <person name="Sun H."/>
            <person name="Tunlid A."/>
            <person name="Henrissat B."/>
            <person name="Grigoriev I.V."/>
            <person name="Hibbett D.S."/>
            <person name="Martin F."/>
        </authorList>
    </citation>
    <scope>NUCLEOTIDE SEQUENCE [LARGE SCALE GENOMIC DNA]</scope>
    <source>
        <strain evidence="3">UH-Slu-Lm8-n1</strain>
    </source>
</reference>
<dbReference type="HOGENOM" id="CLU_866464_0_0_1"/>
<dbReference type="STRING" id="930992.A0A0D0A0K5"/>
<organism evidence="2 3">
    <name type="scientific">Suillus luteus UH-Slu-Lm8-n1</name>
    <dbReference type="NCBI Taxonomy" id="930992"/>
    <lineage>
        <taxon>Eukaryota</taxon>
        <taxon>Fungi</taxon>
        <taxon>Dikarya</taxon>
        <taxon>Basidiomycota</taxon>
        <taxon>Agaricomycotina</taxon>
        <taxon>Agaricomycetes</taxon>
        <taxon>Agaricomycetidae</taxon>
        <taxon>Boletales</taxon>
        <taxon>Suillineae</taxon>
        <taxon>Suillaceae</taxon>
        <taxon>Suillus</taxon>
    </lineage>
</organism>
<sequence>MDHCSYLDVEEWRDLPEENILGAHQVLYDKPDSDESREQVDLRNLPLLDDDGCEVNIYSEEGLRVPRRIPTLFRSCGALLNLRSVHDLFASEDNNEGIAQNSIPFYVYPVAFTKDIGNVQSHGLMTNFNRRLTLIDNVMRPRLPDDDADENDSLAGDGPGLDGEDNPPRLGSSVLHGINCQVYNELSHRVRDEAKFHPVQLGMISTAMAGTTAKKITGQRRWQHRLDQCNVGLPHERFVDKVSGNDQPQALRFENTYTLDVHQLSDDRQNGRAIYELIITPLLKAWNHPTVLQPIKDAMVVFKPDVSLPLSRASLTYILFL</sequence>
<evidence type="ECO:0000256" key="1">
    <source>
        <dbReference type="SAM" id="MobiDB-lite"/>
    </source>
</evidence>
<name>A0A0D0A0K5_9AGAM</name>
<protein>
    <submittedName>
        <fullName evidence="2">Uncharacterized protein</fullName>
    </submittedName>
</protein>
<dbReference type="InParanoid" id="A0A0D0A0K5"/>